<accession>A0A2N8ZD43</accession>
<dbReference type="AlphaFoldDB" id="A0A2N8ZD43"/>
<evidence type="ECO:0000313" key="3">
    <source>
        <dbReference type="Proteomes" id="UP000235828"/>
    </source>
</evidence>
<dbReference type="RefSeq" id="WP_172443101.1">
    <property type="nucleotide sequence ID" value="NZ_LT960611.1"/>
</dbReference>
<protein>
    <submittedName>
        <fullName evidence="2">Putative Glutaredoxin and related protein</fullName>
    </submittedName>
</protein>
<dbReference type="SUPFAM" id="SSF52833">
    <property type="entry name" value="Thioredoxin-like"/>
    <property type="match status" value="1"/>
</dbReference>
<organism evidence="2 3">
    <name type="scientific">Vibrio tapetis subsp. tapetis</name>
    <dbReference type="NCBI Taxonomy" id="1671868"/>
    <lineage>
        <taxon>Bacteria</taxon>
        <taxon>Pseudomonadati</taxon>
        <taxon>Pseudomonadota</taxon>
        <taxon>Gammaproteobacteria</taxon>
        <taxon>Vibrionales</taxon>
        <taxon>Vibrionaceae</taxon>
        <taxon>Vibrio</taxon>
    </lineage>
</organism>
<evidence type="ECO:0000259" key="1">
    <source>
        <dbReference type="Pfam" id="PF00462"/>
    </source>
</evidence>
<keyword evidence="3" id="KW-1185">Reference proteome</keyword>
<dbReference type="InterPro" id="IPR002109">
    <property type="entry name" value="Glutaredoxin"/>
</dbReference>
<feature type="domain" description="Glutaredoxin" evidence="1">
    <location>
        <begin position="5"/>
        <end position="62"/>
    </location>
</feature>
<evidence type="ECO:0000313" key="2">
    <source>
        <dbReference type="EMBL" id="SON49817.1"/>
    </source>
</evidence>
<name>A0A2N8ZD43_9VIBR</name>
<gene>
    <name evidence="2" type="ORF">VTAP4600_A1838</name>
</gene>
<dbReference type="Gene3D" id="3.40.30.10">
    <property type="entry name" value="Glutaredoxin"/>
    <property type="match status" value="1"/>
</dbReference>
<sequence length="80" mass="9308">MNIDMFSKEDCSQCTMAANWLQQQGYDIRHLKLNVDFDRETLLSLFPSARTYPQFRLDGRLIGDLNALKQQLSFACEAQF</sequence>
<dbReference type="Pfam" id="PF00462">
    <property type="entry name" value="Glutaredoxin"/>
    <property type="match status" value="1"/>
</dbReference>
<dbReference type="InterPro" id="IPR036249">
    <property type="entry name" value="Thioredoxin-like_sf"/>
</dbReference>
<dbReference type="PROSITE" id="PS51354">
    <property type="entry name" value="GLUTAREDOXIN_2"/>
    <property type="match status" value="1"/>
</dbReference>
<proteinExistence type="predicted"/>
<reference evidence="2 3" key="1">
    <citation type="submission" date="2017-10" db="EMBL/GenBank/DDBJ databases">
        <authorList>
            <person name="Banno H."/>
            <person name="Chua N.-H."/>
        </authorList>
    </citation>
    <scope>NUCLEOTIDE SEQUENCE [LARGE SCALE GENOMIC DNA]</scope>
    <source>
        <strain evidence="2">Vibrio tapetis CECT4600</strain>
    </source>
</reference>
<dbReference type="EMBL" id="LT960611">
    <property type="protein sequence ID" value="SON49817.1"/>
    <property type="molecule type" value="Genomic_DNA"/>
</dbReference>
<dbReference type="Proteomes" id="UP000235828">
    <property type="component" value="Chromosome A"/>
</dbReference>
<dbReference type="KEGG" id="vta:A1838"/>